<reference evidence="1 2" key="1">
    <citation type="submission" date="2024-07" db="EMBL/GenBank/DDBJ databases">
        <title>Chromosome-level genome assembly of the water stick insect Ranatra chinensis (Heteroptera: Nepidae).</title>
        <authorList>
            <person name="Liu X."/>
        </authorList>
    </citation>
    <scope>NUCLEOTIDE SEQUENCE [LARGE SCALE GENOMIC DNA]</scope>
    <source>
        <strain evidence="1">Cailab_2021Rc</strain>
        <tissue evidence="1">Muscle</tissue>
    </source>
</reference>
<protein>
    <submittedName>
        <fullName evidence="1">Uncharacterized protein</fullName>
    </submittedName>
</protein>
<organism evidence="1 2">
    <name type="scientific">Ranatra chinensis</name>
    <dbReference type="NCBI Taxonomy" id="642074"/>
    <lineage>
        <taxon>Eukaryota</taxon>
        <taxon>Metazoa</taxon>
        <taxon>Ecdysozoa</taxon>
        <taxon>Arthropoda</taxon>
        <taxon>Hexapoda</taxon>
        <taxon>Insecta</taxon>
        <taxon>Pterygota</taxon>
        <taxon>Neoptera</taxon>
        <taxon>Paraneoptera</taxon>
        <taxon>Hemiptera</taxon>
        <taxon>Heteroptera</taxon>
        <taxon>Panheteroptera</taxon>
        <taxon>Nepomorpha</taxon>
        <taxon>Nepidae</taxon>
        <taxon>Ranatrinae</taxon>
        <taxon>Ranatra</taxon>
    </lineage>
</organism>
<dbReference type="Proteomes" id="UP001558652">
    <property type="component" value="Unassembled WGS sequence"/>
</dbReference>
<accession>A0ABD0YT98</accession>
<sequence length="390" mass="44743">MASKRRNMFHKNKTQETTEEGNLYGEWTNRAVKPVTGQWSDGASEQIPKMARKALESDHGDPLTLLNVLREWLKVKSGSGNGTSGRDKLLSRRWCKKRGLEEQRFYEMVKLRHQFKDLLQECKLLKDDVGNCESMSSAERALRHGELKLLKSLKRSHAQLEETEPKKRNILRPDTWTIEDDTAVDIRDIDFRLANNHSKLKNLLSGTTACSYKDLTIIKVILCSGLYPQFAISDEFNNSKLSQDKLKGQRKILIIQENVRLLDMIKDGKKIMGVAPVWINDSRKKNIPLDSIVIREKARQLYQRLSADKPHPESSSTMCVDFTASKMRYQLKSVVIHGEAASADQSAAEDCVNDTFQKILEEGEYHPEHVFNMDEIGLFSKRMPSRTFIF</sequence>
<name>A0ABD0YT98_9HEMI</name>
<dbReference type="AlphaFoldDB" id="A0ABD0YT98"/>
<proteinExistence type="predicted"/>
<dbReference type="PANTHER" id="PTHR19303:SF52">
    <property type="entry name" value="TIGGER TRANSPOSABLE ELEMENT-DERIVED PROTEIN 6"/>
    <property type="match status" value="1"/>
</dbReference>
<dbReference type="InterPro" id="IPR050863">
    <property type="entry name" value="CenT-Element_Derived"/>
</dbReference>
<dbReference type="Gene3D" id="1.10.10.60">
    <property type="entry name" value="Homeodomain-like"/>
    <property type="match status" value="1"/>
</dbReference>
<keyword evidence="2" id="KW-1185">Reference proteome</keyword>
<comment type="caution">
    <text evidence="1">The sequence shown here is derived from an EMBL/GenBank/DDBJ whole genome shotgun (WGS) entry which is preliminary data.</text>
</comment>
<evidence type="ECO:0000313" key="1">
    <source>
        <dbReference type="EMBL" id="KAL1139220.1"/>
    </source>
</evidence>
<dbReference type="PANTHER" id="PTHR19303">
    <property type="entry name" value="TRANSPOSON"/>
    <property type="match status" value="1"/>
</dbReference>
<dbReference type="EMBL" id="JBFDAA010000002">
    <property type="protein sequence ID" value="KAL1139220.1"/>
    <property type="molecule type" value="Genomic_DNA"/>
</dbReference>
<gene>
    <name evidence="1" type="ORF">AAG570_006206</name>
</gene>
<evidence type="ECO:0000313" key="2">
    <source>
        <dbReference type="Proteomes" id="UP001558652"/>
    </source>
</evidence>